<evidence type="ECO:0000256" key="1">
    <source>
        <dbReference type="ARBA" id="ARBA00008857"/>
    </source>
</evidence>
<feature type="domain" description="Tyr recombinase" evidence="5">
    <location>
        <begin position="209"/>
        <end position="384"/>
    </location>
</feature>
<comment type="caution">
    <text evidence="6">The sequence shown here is derived from an EMBL/GenBank/DDBJ whole genome shotgun (WGS) entry which is preliminary data.</text>
</comment>
<dbReference type="PROSITE" id="PS51898">
    <property type="entry name" value="TYR_RECOMBINASE"/>
    <property type="match status" value="1"/>
</dbReference>
<dbReference type="GO" id="GO:0015074">
    <property type="term" value="P:DNA integration"/>
    <property type="evidence" value="ECO:0007669"/>
    <property type="project" value="UniProtKB-KW"/>
</dbReference>
<reference evidence="6 7" key="1">
    <citation type="submission" date="2019-12" db="EMBL/GenBank/DDBJ databases">
        <authorList>
            <person name="Feng G."/>
            <person name="Zhu H."/>
        </authorList>
    </citation>
    <scope>NUCLEOTIDE SEQUENCE [LARGE SCALE GENOMIC DNA]</scope>
    <source>
        <strain evidence="6 7">FGD1</strain>
    </source>
</reference>
<dbReference type="InterPro" id="IPR011010">
    <property type="entry name" value="DNA_brk_join_enz"/>
</dbReference>
<protein>
    <submittedName>
        <fullName evidence="6">Tyrosine-type recombinase/integrase</fullName>
    </submittedName>
</protein>
<dbReference type="CDD" id="cd00801">
    <property type="entry name" value="INT_P4_C"/>
    <property type="match status" value="1"/>
</dbReference>
<evidence type="ECO:0000313" key="6">
    <source>
        <dbReference type="EMBL" id="MYL97207.1"/>
    </source>
</evidence>
<gene>
    <name evidence="6" type="ORF">GR702_05405</name>
</gene>
<name>A0A7X4K6Q4_9SPHN</name>
<dbReference type="AlphaFoldDB" id="A0A7X4K6Q4"/>
<dbReference type="InterPro" id="IPR013762">
    <property type="entry name" value="Integrase-like_cat_sf"/>
</dbReference>
<dbReference type="InterPro" id="IPR025166">
    <property type="entry name" value="Integrase_DNA_bind_dom"/>
</dbReference>
<dbReference type="InterPro" id="IPR050808">
    <property type="entry name" value="Phage_Integrase"/>
</dbReference>
<keyword evidence="3" id="KW-0238">DNA-binding</keyword>
<dbReference type="Pfam" id="PF13356">
    <property type="entry name" value="Arm-DNA-bind_3"/>
    <property type="match status" value="1"/>
</dbReference>
<dbReference type="Gene3D" id="1.10.443.10">
    <property type="entry name" value="Intergrase catalytic core"/>
    <property type="match status" value="1"/>
</dbReference>
<sequence length="405" mass="44236">MGQSGQKHSARIPVGGRPPGLMLQITPAGSASWIFRATIGGKRRELGLGPYSPNDRSRSVSLAQARKAAAEIRAGRDPVADRRGTEQPTTLREVAEAFLSANRDGWKNDKHKAQWESTLSTWVYPRIGDKPVATIDRNAVEAVLMQPVDKADGKPLWTARHETATRVRQRVEAVFAYAIARNHRSDNPASRDGLLPILPKLSKEAKRAKHHAALPYAEAPAFITALREREGTAAQALLFTILTAARSGEVRNAEWCEIDMERAMWTIPAIRMKAGREHVVPLSDAAMAILTTTGEDDRKGLVFAGAKAGVPMSDMTMPAVLKRMGRADLTVHGFRSTFRDWAGETTGHAREVIEHALAHQLADKAEAAYQRGTLMPKRVRLMADWAGYLDGHSGANVIAMTRGAA</sequence>
<dbReference type="Gene3D" id="3.30.160.390">
    <property type="entry name" value="Integrase, DNA-binding domain"/>
    <property type="match status" value="1"/>
</dbReference>
<dbReference type="InterPro" id="IPR038488">
    <property type="entry name" value="Integrase_DNA-bd_sf"/>
</dbReference>
<keyword evidence="4" id="KW-0233">DNA recombination</keyword>
<keyword evidence="2" id="KW-0229">DNA integration</keyword>
<dbReference type="InterPro" id="IPR053876">
    <property type="entry name" value="Phage_int_M"/>
</dbReference>
<accession>A0A7X4K6Q4</accession>
<comment type="similarity">
    <text evidence="1">Belongs to the 'phage' integrase family.</text>
</comment>
<dbReference type="GO" id="GO:0006310">
    <property type="term" value="P:DNA recombination"/>
    <property type="evidence" value="ECO:0007669"/>
    <property type="project" value="UniProtKB-KW"/>
</dbReference>
<proteinExistence type="inferred from homology"/>
<evidence type="ECO:0000256" key="3">
    <source>
        <dbReference type="ARBA" id="ARBA00023125"/>
    </source>
</evidence>
<dbReference type="PANTHER" id="PTHR30629">
    <property type="entry name" value="PROPHAGE INTEGRASE"/>
    <property type="match status" value="1"/>
</dbReference>
<dbReference type="InterPro" id="IPR002104">
    <property type="entry name" value="Integrase_catalytic"/>
</dbReference>
<dbReference type="Proteomes" id="UP000465810">
    <property type="component" value="Unassembled WGS sequence"/>
</dbReference>
<dbReference type="InterPro" id="IPR010998">
    <property type="entry name" value="Integrase_recombinase_N"/>
</dbReference>
<dbReference type="GO" id="GO:0003677">
    <property type="term" value="F:DNA binding"/>
    <property type="evidence" value="ECO:0007669"/>
    <property type="project" value="UniProtKB-KW"/>
</dbReference>
<organism evidence="6 7">
    <name type="scientific">Novosphingobium silvae</name>
    <dbReference type="NCBI Taxonomy" id="2692619"/>
    <lineage>
        <taxon>Bacteria</taxon>
        <taxon>Pseudomonadati</taxon>
        <taxon>Pseudomonadota</taxon>
        <taxon>Alphaproteobacteria</taxon>
        <taxon>Sphingomonadales</taxon>
        <taxon>Sphingomonadaceae</taxon>
        <taxon>Novosphingobium</taxon>
    </lineage>
</organism>
<dbReference type="SUPFAM" id="SSF56349">
    <property type="entry name" value="DNA breaking-rejoining enzymes"/>
    <property type="match status" value="1"/>
</dbReference>
<evidence type="ECO:0000256" key="2">
    <source>
        <dbReference type="ARBA" id="ARBA00022908"/>
    </source>
</evidence>
<evidence type="ECO:0000313" key="7">
    <source>
        <dbReference type="Proteomes" id="UP000465810"/>
    </source>
</evidence>
<keyword evidence="7" id="KW-1185">Reference proteome</keyword>
<dbReference type="PANTHER" id="PTHR30629:SF2">
    <property type="entry name" value="PROPHAGE INTEGRASE INTS-RELATED"/>
    <property type="match status" value="1"/>
</dbReference>
<evidence type="ECO:0000256" key="4">
    <source>
        <dbReference type="ARBA" id="ARBA00023172"/>
    </source>
</evidence>
<dbReference type="Pfam" id="PF00589">
    <property type="entry name" value="Phage_integrase"/>
    <property type="match status" value="1"/>
</dbReference>
<dbReference type="Pfam" id="PF22022">
    <property type="entry name" value="Phage_int_M"/>
    <property type="match status" value="1"/>
</dbReference>
<evidence type="ECO:0000259" key="5">
    <source>
        <dbReference type="PROSITE" id="PS51898"/>
    </source>
</evidence>
<dbReference type="Gene3D" id="1.10.150.130">
    <property type="match status" value="1"/>
</dbReference>
<dbReference type="EMBL" id="WVTD01000003">
    <property type="protein sequence ID" value="MYL97207.1"/>
    <property type="molecule type" value="Genomic_DNA"/>
</dbReference>